<name>A0A9W8CLE1_9FUNG</name>
<keyword evidence="5" id="KW-1185">Reference proteome</keyword>
<protein>
    <recommendedName>
        <fullName evidence="3">RING-type domain-containing protein</fullName>
    </recommendedName>
</protein>
<comment type="caution">
    <text evidence="4">The sequence shown here is derived from an EMBL/GenBank/DDBJ whole genome shotgun (WGS) entry which is preliminary data.</text>
</comment>
<evidence type="ECO:0000313" key="5">
    <source>
        <dbReference type="Proteomes" id="UP001145021"/>
    </source>
</evidence>
<dbReference type="AlphaFoldDB" id="A0A9W8CLE1"/>
<evidence type="ECO:0000256" key="2">
    <source>
        <dbReference type="SAM" id="MobiDB-lite"/>
    </source>
</evidence>
<dbReference type="Pfam" id="PF13639">
    <property type="entry name" value="zf-RING_2"/>
    <property type="match status" value="1"/>
</dbReference>
<dbReference type="GO" id="GO:0008270">
    <property type="term" value="F:zinc ion binding"/>
    <property type="evidence" value="ECO:0007669"/>
    <property type="project" value="UniProtKB-KW"/>
</dbReference>
<evidence type="ECO:0000256" key="1">
    <source>
        <dbReference type="PROSITE-ProRule" id="PRU00175"/>
    </source>
</evidence>
<dbReference type="PROSITE" id="PS50089">
    <property type="entry name" value="ZF_RING_2"/>
    <property type="match status" value="1"/>
</dbReference>
<dbReference type="GO" id="GO:0006511">
    <property type="term" value="P:ubiquitin-dependent protein catabolic process"/>
    <property type="evidence" value="ECO:0007669"/>
    <property type="project" value="TreeGrafter"/>
</dbReference>
<dbReference type="EMBL" id="JANBOH010000012">
    <property type="protein sequence ID" value="KAJ1648081.1"/>
    <property type="molecule type" value="Genomic_DNA"/>
</dbReference>
<dbReference type="InterPro" id="IPR013083">
    <property type="entry name" value="Znf_RING/FYVE/PHD"/>
</dbReference>
<reference evidence="4" key="1">
    <citation type="submission" date="2022-07" db="EMBL/GenBank/DDBJ databases">
        <title>Phylogenomic reconstructions and comparative analyses of Kickxellomycotina fungi.</title>
        <authorList>
            <person name="Reynolds N.K."/>
            <person name="Stajich J.E."/>
            <person name="Barry K."/>
            <person name="Grigoriev I.V."/>
            <person name="Crous P."/>
            <person name="Smith M.E."/>
        </authorList>
    </citation>
    <scope>NUCLEOTIDE SEQUENCE</scope>
    <source>
        <strain evidence="4">NBRC 105413</strain>
    </source>
</reference>
<dbReference type="PANTHER" id="PTHR22765:SF434">
    <property type="entry name" value="GB|AAD18119.1-RELATED"/>
    <property type="match status" value="1"/>
</dbReference>
<dbReference type="SUPFAM" id="SSF57850">
    <property type="entry name" value="RING/U-box"/>
    <property type="match status" value="1"/>
</dbReference>
<proteinExistence type="predicted"/>
<feature type="domain" description="RING-type" evidence="3">
    <location>
        <begin position="221"/>
        <end position="263"/>
    </location>
</feature>
<dbReference type="InterPro" id="IPR051826">
    <property type="entry name" value="E3_ubiquitin-ligase_domain"/>
</dbReference>
<dbReference type="GO" id="GO:0061630">
    <property type="term" value="F:ubiquitin protein ligase activity"/>
    <property type="evidence" value="ECO:0007669"/>
    <property type="project" value="TreeGrafter"/>
</dbReference>
<dbReference type="PANTHER" id="PTHR22765">
    <property type="entry name" value="RING FINGER AND PROTEASE ASSOCIATED DOMAIN-CONTAINING"/>
    <property type="match status" value="1"/>
</dbReference>
<evidence type="ECO:0000313" key="4">
    <source>
        <dbReference type="EMBL" id="KAJ1648081.1"/>
    </source>
</evidence>
<keyword evidence="1" id="KW-0479">Metal-binding</keyword>
<evidence type="ECO:0000259" key="3">
    <source>
        <dbReference type="PROSITE" id="PS50089"/>
    </source>
</evidence>
<accession>A0A9W8CLE1</accession>
<dbReference type="SMART" id="SM00184">
    <property type="entry name" value="RING"/>
    <property type="match status" value="1"/>
</dbReference>
<dbReference type="Proteomes" id="UP001145021">
    <property type="component" value="Unassembled WGS sequence"/>
</dbReference>
<feature type="region of interest" description="Disordered" evidence="2">
    <location>
        <begin position="170"/>
        <end position="189"/>
    </location>
</feature>
<keyword evidence="1" id="KW-0862">Zinc</keyword>
<organism evidence="4 5">
    <name type="scientific">Coemansia asiatica</name>
    <dbReference type="NCBI Taxonomy" id="1052880"/>
    <lineage>
        <taxon>Eukaryota</taxon>
        <taxon>Fungi</taxon>
        <taxon>Fungi incertae sedis</taxon>
        <taxon>Zoopagomycota</taxon>
        <taxon>Kickxellomycotina</taxon>
        <taxon>Kickxellomycetes</taxon>
        <taxon>Kickxellales</taxon>
        <taxon>Kickxellaceae</taxon>
        <taxon>Coemansia</taxon>
    </lineage>
</organism>
<feature type="region of interest" description="Disordered" evidence="2">
    <location>
        <begin position="324"/>
        <end position="344"/>
    </location>
</feature>
<gene>
    <name evidence="4" type="ORF">LPJ64_000617</name>
</gene>
<sequence>MLPCNSEGSMAKMRANDIDALVRGYDLESVSSMPYQISSANDMANSNTDQFEFNDNNAGDVELMEWSPNRRGCVAMPGNWPGIQCKHRSPSSIEPPLPVAAMSSRFPIPRFNRASTFKSTSPSASASTRHSSAGYLHNEQHLLTDSNRGIFINTGAVMYHERSSRSRSLDLSSGREISAESKSTRNPEPAWLVHSSQPAIVRCQSRCSMAASDNGAGLGACPICLEEFDVGEHVRELPCKHKYHVICIDTWLISRSTCCPYCKLDIRRWYYGPSLEDGLTRPRSLVNTSGQQIGFGENSLLANLPDSSNENHLNQRHLERIRSRRRSRTRLGGRGGGRDARPTNYNYNSAGRWDRLWFALRATSATNMGHTHI</sequence>
<dbReference type="Gene3D" id="3.30.40.10">
    <property type="entry name" value="Zinc/RING finger domain, C3HC4 (zinc finger)"/>
    <property type="match status" value="1"/>
</dbReference>
<dbReference type="InterPro" id="IPR001841">
    <property type="entry name" value="Znf_RING"/>
</dbReference>
<keyword evidence="1" id="KW-0863">Zinc-finger</keyword>